<evidence type="ECO:0000313" key="9">
    <source>
        <dbReference type="EMBL" id="KAJ5397512.1"/>
    </source>
</evidence>
<evidence type="ECO:0000256" key="1">
    <source>
        <dbReference type="ARBA" id="ARBA00000077"/>
    </source>
</evidence>
<dbReference type="Pfam" id="PF00075">
    <property type="entry name" value="RNase_H"/>
    <property type="match status" value="1"/>
</dbReference>
<dbReference type="PROSITE" id="PS50879">
    <property type="entry name" value="RNASE_H_1"/>
    <property type="match status" value="1"/>
</dbReference>
<evidence type="ECO:0000256" key="4">
    <source>
        <dbReference type="ARBA" id="ARBA00022722"/>
    </source>
</evidence>
<evidence type="ECO:0000256" key="7">
    <source>
        <dbReference type="ARBA" id="ARBA00022801"/>
    </source>
</evidence>
<dbReference type="EC" id="3.1.26.4" evidence="3"/>
<keyword evidence="6" id="KW-0255">Endonuclease</keyword>
<evidence type="ECO:0000256" key="3">
    <source>
        <dbReference type="ARBA" id="ARBA00012180"/>
    </source>
</evidence>
<sequence>MVYTIKVWIDGGCRGNGTQNATGAAAAVFETEHGDFTWTRLLPSHPPPTSQRAEIDALNLALDQALVLHGELTRRPGLDVKIYSDSRYVVNCMTQWMPRWINNGWRNSAGRSVANRDLLDHSWYLDNELKQRGYVEYLWIPREENEIAHRRCDELLNNPNHWQ</sequence>
<reference evidence="9" key="1">
    <citation type="submission" date="2022-12" db="EMBL/GenBank/DDBJ databases">
        <authorList>
            <person name="Petersen C."/>
        </authorList>
    </citation>
    <scope>NUCLEOTIDE SEQUENCE</scope>
    <source>
        <strain evidence="9">IBT 29677</strain>
    </source>
</reference>
<evidence type="ECO:0000256" key="2">
    <source>
        <dbReference type="ARBA" id="ARBA00005300"/>
    </source>
</evidence>
<reference evidence="9" key="2">
    <citation type="journal article" date="2023" name="IMA Fungus">
        <title>Comparative genomic study of the Penicillium genus elucidates a diverse pangenome and 15 lateral gene transfer events.</title>
        <authorList>
            <person name="Petersen C."/>
            <person name="Sorensen T."/>
            <person name="Nielsen M.R."/>
            <person name="Sondergaard T.E."/>
            <person name="Sorensen J.L."/>
            <person name="Fitzpatrick D.A."/>
            <person name="Frisvad J.C."/>
            <person name="Nielsen K.L."/>
        </authorList>
    </citation>
    <scope>NUCLEOTIDE SEQUENCE</scope>
    <source>
        <strain evidence="9">IBT 29677</strain>
    </source>
</reference>
<dbReference type="GO" id="GO:0004523">
    <property type="term" value="F:RNA-DNA hybrid ribonuclease activity"/>
    <property type="evidence" value="ECO:0007669"/>
    <property type="project" value="UniProtKB-EC"/>
</dbReference>
<comment type="caution">
    <text evidence="9">The sequence shown here is derived from an EMBL/GenBank/DDBJ whole genome shotgun (WGS) entry which is preliminary data.</text>
</comment>
<organism evidence="9 10">
    <name type="scientific">Penicillium cosmopolitanum</name>
    <dbReference type="NCBI Taxonomy" id="1131564"/>
    <lineage>
        <taxon>Eukaryota</taxon>
        <taxon>Fungi</taxon>
        <taxon>Dikarya</taxon>
        <taxon>Ascomycota</taxon>
        <taxon>Pezizomycotina</taxon>
        <taxon>Eurotiomycetes</taxon>
        <taxon>Eurotiomycetidae</taxon>
        <taxon>Eurotiales</taxon>
        <taxon>Aspergillaceae</taxon>
        <taxon>Penicillium</taxon>
    </lineage>
</organism>
<keyword evidence="7" id="KW-0378">Hydrolase</keyword>
<dbReference type="GO" id="GO:0003676">
    <property type="term" value="F:nucleic acid binding"/>
    <property type="evidence" value="ECO:0007669"/>
    <property type="project" value="InterPro"/>
</dbReference>
<dbReference type="EMBL" id="JAPZBU010000006">
    <property type="protein sequence ID" value="KAJ5397512.1"/>
    <property type="molecule type" value="Genomic_DNA"/>
</dbReference>
<dbReference type="RefSeq" id="XP_056489564.1">
    <property type="nucleotide sequence ID" value="XM_056630262.1"/>
</dbReference>
<dbReference type="PANTHER" id="PTHR10642">
    <property type="entry name" value="RIBONUCLEASE H1"/>
    <property type="match status" value="1"/>
</dbReference>
<dbReference type="InterPro" id="IPR012337">
    <property type="entry name" value="RNaseH-like_sf"/>
</dbReference>
<dbReference type="InterPro" id="IPR002156">
    <property type="entry name" value="RNaseH_domain"/>
</dbReference>
<dbReference type="AlphaFoldDB" id="A0A9W9W2S9"/>
<evidence type="ECO:0000256" key="5">
    <source>
        <dbReference type="ARBA" id="ARBA00022723"/>
    </source>
</evidence>
<evidence type="ECO:0000313" key="10">
    <source>
        <dbReference type="Proteomes" id="UP001147747"/>
    </source>
</evidence>
<keyword evidence="10" id="KW-1185">Reference proteome</keyword>
<dbReference type="GeneID" id="81369242"/>
<dbReference type="SUPFAM" id="SSF53098">
    <property type="entry name" value="Ribonuclease H-like"/>
    <property type="match status" value="1"/>
</dbReference>
<proteinExistence type="inferred from homology"/>
<dbReference type="InterPro" id="IPR050092">
    <property type="entry name" value="RNase_H"/>
</dbReference>
<protein>
    <recommendedName>
        <fullName evidence="3">ribonuclease H</fullName>
        <ecNumber evidence="3">3.1.26.4</ecNumber>
    </recommendedName>
</protein>
<accession>A0A9W9W2S9</accession>
<comment type="similarity">
    <text evidence="2">Belongs to the RNase H family.</text>
</comment>
<dbReference type="GO" id="GO:0046872">
    <property type="term" value="F:metal ion binding"/>
    <property type="evidence" value="ECO:0007669"/>
    <property type="project" value="UniProtKB-KW"/>
</dbReference>
<keyword evidence="4" id="KW-0540">Nuclease</keyword>
<name>A0A9W9W2S9_9EURO</name>
<evidence type="ECO:0000259" key="8">
    <source>
        <dbReference type="PROSITE" id="PS50879"/>
    </source>
</evidence>
<evidence type="ECO:0000256" key="6">
    <source>
        <dbReference type="ARBA" id="ARBA00022759"/>
    </source>
</evidence>
<dbReference type="InterPro" id="IPR036397">
    <property type="entry name" value="RNaseH_sf"/>
</dbReference>
<comment type="catalytic activity">
    <reaction evidence="1">
        <text>Endonucleolytic cleavage to 5'-phosphomonoester.</text>
        <dbReference type="EC" id="3.1.26.4"/>
    </reaction>
</comment>
<dbReference type="GO" id="GO:0043137">
    <property type="term" value="P:DNA replication, removal of RNA primer"/>
    <property type="evidence" value="ECO:0007669"/>
    <property type="project" value="TreeGrafter"/>
</dbReference>
<dbReference type="Gene3D" id="3.30.420.10">
    <property type="entry name" value="Ribonuclease H-like superfamily/Ribonuclease H"/>
    <property type="match status" value="1"/>
</dbReference>
<dbReference type="OrthoDB" id="245563at2759"/>
<dbReference type="PANTHER" id="PTHR10642:SF26">
    <property type="entry name" value="RIBONUCLEASE H1"/>
    <property type="match status" value="1"/>
</dbReference>
<dbReference type="Proteomes" id="UP001147747">
    <property type="component" value="Unassembled WGS sequence"/>
</dbReference>
<gene>
    <name evidence="9" type="ORF">N7509_005625</name>
</gene>
<keyword evidence="5" id="KW-0479">Metal-binding</keyword>
<feature type="domain" description="RNase H type-1" evidence="8">
    <location>
        <begin position="1"/>
        <end position="161"/>
    </location>
</feature>